<proteinExistence type="inferred from homology"/>
<evidence type="ECO:0000256" key="2">
    <source>
        <dbReference type="ARBA" id="ARBA00022676"/>
    </source>
</evidence>
<gene>
    <name evidence="7" type="ORF">J5N97_027405</name>
</gene>
<evidence type="ECO:0000256" key="1">
    <source>
        <dbReference type="ARBA" id="ARBA00009995"/>
    </source>
</evidence>
<comment type="caution">
    <text evidence="7">The sequence shown here is derived from an EMBL/GenBank/DDBJ whole genome shotgun (WGS) entry which is preliminary data.</text>
</comment>
<reference evidence="7" key="2">
    <citation type="journal article" date="2022" name="Hortic Res">
        <title>The genome of Dioscorea zingiberensis sheds light on the biosynthesis, origin and evolution of the medicinally important diosgenin saponins.</title>
        <authorList>
            <person name="Li Y."/>
            <person name="Tan C."/>
            <person name="Li Z."/>
            <person name="Guo J."/>
            <person name="Li S."/>
            <person name="Chen X."/>
            <person name="Wang C."/>
            <person name="Dai X."/>
            <person name="Yang H."/>
            <person name="Song W."/>
            <person name="Hou L."/>
            <person name="Xu J."/>
            <person name="Tong Z."/>
            <person name="Xu A."/>
            <person name="Yuan X."/>
            <person name="Wang W."/>
            <person name="Yang Q."/>
            <person name="Chen L."/>
            <person name="Sun Z."/>
            <person name="Wang K."/>
            <person name="Pan B."/>
            <person name="Chen J."/>
            <person name="Bao Y."/>
            <person name="Liu F."/>
            <person name="Qi X."/>
            <person name="Gang D.R."/>
            <person name="Wen J."/>
            <person name="Li J."/>
        </authorList>
    </citation>
    <scope>NUCLEOTIDE SEQUENCE</scope>
    <source>
        <strain evidence="7">Dzin_1.0</strain>
    </source>
</reference>
<keyword evidence="3 4" id="KW-0808">Transferase</keyword>
<dbReference type="PANTHER" id="PTHR48049">
    <property type="entry name" value="GLYCOSYLTRANSFERASE"/>
    <property type="match status" value="1"/>
</dbReference>
<evidence type="ECO:0000256" key="6">
    <source>
        <dbReference type="SAM" id="MobiDB-lite"/>
    </source>
</evidence>
<dbReference type="Pfam" id="PF00201">
    <property type="entry name" value="UDPGT"/>
    <property type="match status" value="1"/>
</dbReference>
<dbReference type="SUPFAM" id="SSF53756">
    <property type="entry name" value="UDP-Glycosyltransferase/glycogen phosphorylase"/>
    <property type="match status" value="1"/>
</dbReference>
<comment type="similarity">
    <text evidence="1 4">Belongs to the UDP-glycosyltransferase family.</text>
</comment>
<evidence type="ECO:0000313" key="7">
    <source>
        <dbReference type="EMBL" id="KAJ0966267.1"/>
    </source>
</evidence>
<organism evidence="7 8">
    <name type="scientific">Dioscorea zingiberensis</name>
    <dbReference type="NCBI Taxonomy" id="325984"/>
    <lineage>
        <taxon>Eukaryota</taxon>
        <taxon>Viridiplantae</taxon>
        <taxon>Streptophyta</taxon>
        <taxon>Embryophyta</taxon>
        <taxon>Tracheophyta</taxon>
        <taxon>Spermatophyta</taxon>
        <taxon>Magnoliopsida</taxon>
        <taxon>Liliopsida</taxon>
        <taxon>Dioscoreales</taxon>
        <taxon>Dioscoreaceae</taxon>
        <taxon>Dioscorea</taxon>
    </lineage>
</organism>
<dbReference type="OrthoDB" id="5835829at2759"/>
<keyword evidence="2 4" id="KW-0328">Glycosyltransferase</keyword>
<feature type="region of interest" description="Disordered" evidence="6">
    <location>
        <begin position="1"/>
        <end position="24"/>
    </location>
</feature>
<dbReference type="EC" id="2.4.1.-" evidence="5"/>
<sequence length="493" mass="54637">MCHFAISFPNSSPKPHTLTSQTMSSMDAHQPPLHIAVFPWLAFGHMIPLLELSKSLAKRGHQISFISTPRNISRLLPQIPPDLSSLIHVIPLSLPKVHELPDNAEATSDVPPEKVQFLKIALDGLQQPFAKFLSESSKKPDWIILDFVTPWAPPIAAEFSIPCVVFTVFNASFLAFCGPPDELSQSGSSRKTPEDFTVPPSWIPFPSNIAYSLHGARLFVNIYGNNGSGVSDISRFAATLHGCKLVAPRTCMEIEPECLTLLQDLYNKPVVPVGLLSPSNTKTSSTTTDHDHNLILNWLDKQRPRSVVYVAFGSEATLSIELLHELALGLEMSELHFLWALRKPVGFVGEVLPESFEERTRERGVVTMGWVPQLDVLGHLAVGGFLTHSGWSSVIEALQFGHPLVLLPIFADQDINARVVEGRGFGVEVKRKEEDGSFDGEAVASALRLVMVEDEGKEIRIKAKELSVVFGDKERQEQYVDDFVKHLRDHRDV</sequence>
<dbReference type="PANTHER" id="PTHR48049:SF60">
    <property type="entry name" value="UDP-GLYCOSYLTRANSFERASE 91B1"/>
    <property type="match status" value="1"/>
</dbReference>
<evidence type="ECO:0000313" key="8">
    <source>
        <dbReference type="Proteomes" id="UP001085076"/>
    </source>
</evidence>
<dbReference type="PROSITE" id="PS00375">
    <property type="entry name" value="UDPGT"/>
    <property type="match status" value="1"/>
</dbReference>
<dbReference type="FunFam" id="3.40.50.2000:FF:000088">
    <property type="entry name" value="Glycosyltransferase"/>
    <property type="match status" value="1"/>
</dbReference>
<dbReference type="Proteomes" id="UP001085076">
    <property type="component" value="Miscellaneous, Linkage group lg08"/>
</dbReference>
<dbReference type="EMBL" id="JAGGNH010000008">
    <property type="protein sequence ID" value="KAJ0966267.1"/>
    <property type="molecule type" value="Genomic_DNA"/>
</dbReference>
<name>A0A9D5C556_9LILI</name>
<evidence type="ECO:0000256" key="5">
    <source>
        <dbReference type="RuleBase" id="RU362057"/>
    </source>
</evidence>
<feature type="compositionally biased region" description="Polar residues" evidence="6">
    <location>
        <begin position="8"/>
        <end position="24"/>
    </location>
</feature>
<dbReference type="InterPro" id="IPR002213">
    <property type="entry name" value="UDP_glucos_trans"/>
</dbReference>
<keyword evidence="8" id="KW-1185">Reference proteome</keyword>
<dbReference type="InterPro" id="IPR050481">
    <property type="entry name" value="UDP-glycosyltransf_plant"/>
</dbReference>
<dbReference type="Gene3D" id="3.40.50.2000">
    <property type="entry name" value="Glycogen Phosphorylase B"/>
    <property type="match status" value="2"/>
</dbReference>
<dbReference type="CDD" id="cd03784">
    <property type="entry name" value="GT1_Gtf-like"/>
    <property type="match status" value="1"/>
</dbReference>
<dbReference type="FunFam" id="3.40.50.2000:FF:000037">
    <property type="entry name" value="Glycosyltransferase"/>
    <property type="match status" value="1"/>
</dbReference>
<accession>A0A9D5C556</accession>
<evidence type="ECO:0000256" key="4">
    <source>
        <dbReference type="RuleBase" id="RU003718"/>
    </source>
</evidence>
<dbReference type="AlphaFoldDB" id="A0A9D5C556"/>
<protein>
    <recommendedName>
        <fullName evidence="5">Glycosyltransferase</fullName>
        <ecNumber evidence="5">2.4.1.-</ecNumber>
    </recommendedName>
</protein>
<dbReference type="GO" id="GO:0035251">
    <property type="term" value="F:UDP-glucosyltransferase activity"/>
    <property type="evidence" value="ECO:0007669"/>
    <property type="project" value="InterPro"/>
</dbReference>
<reference evidence="7" key="1">
    <citation type="submission" date="2021-03" db="EMBL/GenBank/DDBJ databases">
        <authorList>
            <person name="Li Z."/>
            <person name="Yang C."/>
        </authorList>
    </citation>
    <scope>NUCLEOTIDE SEQUENCE</scope>
    <source>
        <strain evidence="7">Dzin_1.0</strain>
        <tissue evidence="7">Leaf</tissue>
    </source>
</reference>
<dbReference type="InterPro" id="IPR035595">
    <property type="entry name" value="UDP_glycos_trans_CS"/>
</dbReference>
<evidence type="ECO:0000256" key="3">
    <source>
        <dbReference type="ARBA" id="ARBA00022679"/>
    </source>
</evidence>